<dbReference type="Pfam" id="PF08352">
    <property type="entry name" value="oligo_HPY"/>
    <property type="match status" value="1"/>
</dbReference>
<dbReference type="SMART" id="SM00382">
    <property type="entry name" value="AAA"/>
    <property type="match status" value="1"/>
</dbReference>
<dbReference type="AlphaFoldDB" id="A0A497F4X3"/>
<dbReference type="CDD" id="cd03257">
    <property type="entry name" value="ABC_NikE_OppD_transporters"/>
    <property type="match status" value="1"/>
</dbReference>
<keyword evidence="2" id="KW-0813">Transport</keyword>
<comment type="subcellular location">
    <subcellularLocation>
        <location evidence="1">Cell membrane</location>
        <topology evidence="1">Peripheral membrane protein</topology>
    </subcellularLocation>
</comment>
<keyword evidence="5" id="KW-0547">Nucleotide-binding</keyword>
<proteinExistence type="predicted"/>
<gene>
    <name evidence="10" type="ORF">DRJ26_02395</name>
</gene>
<reference evidence="10 11" key="1">
    <citation type="submission" date="2018-06" db="EMBL/GenBank/DDBJ databases">
        <title>Extensive metabolic versatility and redundancy in microbially diverse, dynamic hydrothermal sediments.</title>
        <authorList>
            <person name="Dombrowski N."/>
            <person name="Teske A."/>
            <person name="Baker B.J."/>
        </authorList>
    </citation>
    <scope>NUCLEOTIDE SEQUENCE [LARGE SCALE GENOMIC DNA]</scope>
    <source>
        <strain evidence="10">B20_G2</strain>
    </source>
</reference>
<keyword evidence="7" id="KW-1278">Translocase</keyword>
<dbReference type="InterPro" id="IPR013563">
    <property type="entry name" value="Oligopep_ABC_C"/>
</dbReference>
<dbReference type="GO" id="GO:0005886">
    <property type="term" value="C:plasma membrane"/>
    <property type="evidence" value="ECO:0007669"/>
    <property type="project" value="UniProtKB-SubCell"/>
</dbReference>
<evidence type="ECO:0000256" key="3">
    <source>
        <dbReference type="ARBA" id="ARBA00022475"/>
    </source>
</evidence>
<dbReference type="SUPFAM" id="SSF52540">
    <property type="entry name" value="P-loop containing nucleoside triphosphate hydrolases"/>
    <property type="match status" value="1"/>
</dbReference>
<dbReference type="PROSITE" id="PS50893">
    <property type="entry name" value="ABC_TRANSPORTER_2"/>
    <property type="match status" value="1"/>
</dbReference>
<dbReference type="FunFam" id="3.40.50.300:FF:000016">
    <property type="entry name" value="Oligopeptide ABC transporter ATP-binding component"/>
    <property type="match status" value="1"/>
</dbReference>
<dbReference type="PANTHER" id="PTHR43297:SF14">
    <property type="entry name" value="ATPASE AAA-TYPE CORE DOMAIN-CONTAINING PROTEIN"/>
    <property type="match status" value="1"/>
</dbReference>
<dbReference type="PROSITE" id="PS00211">
    <property type="entry name" value="ABC_TRANSPORTER_1"/>
    <property type="match status" value="1"/>
</dbReference>
<evidence type="ECO:0000256" key="6">
    <source>
        <dbReference type="ARBA" id="ARBA00022840"/>
    </source>
</evidence>
<evidence type="ECO:0000259" key="9">
    <source>
        <dbReference type="PROSITE" id="PS50893"/>
    </source>
</evidence>
<sequence length="318" mass="35019">MTLLKVDGLKTYYFTLRGPVKAVDNVSFEVESGEALGLAGESGCGKTTAALSIIRLVPPPGKIVDGKLLFNGVNLLELSKDDMRKIRWKEIAIIFQGAMNALNPVMRVGDQIAEAILVHEPDIDKKEAFERAGKLLQLVGIDPSRAKDYPHEFSGGMRQRAMIAMALACNPKLLIADEPATALDVIVQAQVLDLLKDLREKLGLSMILITHDLSIIAETCDRVAIMYAGKIVEYADVRTIFKHPLHPYTKGLIDAFPNIKGPRKPITSIPGSPPNLLNPPPGCRFHPRCKYAKDICKKEEPPLLCVDEKHYVACHLAR</sequence>
<name>A0A497F4X3_9CREN</name>
<evidence type="ECO:0000256" key="1">
    <source>
        <dbReference type="ARBA" id="ARBA00004202"/>
    </source>
</evidence>
<dbReference type="Pfam" id="PF00005">
    <property type="entry name" value="ABC_tran"/>
    <property type="match status" value="1"/>
</dbReference>
<dbReference type="GO" id="GO:0005524">
    <property type="term" value="F:ATP binding"/>
    <property type="evidence" value="ECO:0007669"/>
    <property type="project" value="UniProtKB-KW"/>
</dbReference>
<organism evidence="10 11">
    <name type="scientific">Thermoproteota archaeon</name>
    <dbReference type="NCBI Taxonomy" id="2056631"/>
    <lineage>
        <taxon>Archaea</taxon>
        <taxon>Thermoproteota</taxon>
    </lineage>
</organism>
<dbReference type="InterPro" id="IPR027417">
    <property type="entry name" value="P-loop_NTPase"/>
</dbReference>
<evidence type="ECO:0000256" key="7">
    <source>
        <dbReference type="ARBA" id="ARBA00022967"/>
    </source>
</evidence>
<dbReference type="Gene3D" id="3.40.50.300">
    <property type="entry name" value="P-loop containing nucleotide triphosphate hydrolases"/>
    <property type="match status" value="1"/>
</dbReference>
<evidence type="ECO:0000256" key="4">
    <source>
        <dbReference type="ARBA" id="ARBA00022519"/>
    </source>
</evidence>
<dbReference type="InterPro" id="IPR017871">
    <property type="entry name" value="ABC_transporter-like_CS"/>
</dbReference>
<dbReference type="InterPro" id="IPR050388">
    <property type="entry name" value="ABC_Ni/Peptide_Import"/>
</dbReference>
<keyword evidence="6 10" id="KW-0067">ATP-binding</keyword>
<dbReference type="EMBL" id="QMRA01000037">
    <property type="protein sequence ID" value="RLE54038.1"/>
    <property type="molecule type" value="Genomic_DNA"/>
</dbReference>
<accession>A0A497F4X3</accession>
<protein>
    <submittedName>
        <fullName evidence="10">ABC transporter ATP-binding protein</fullName>
    </submittedName>
</protein>
<evidence type="ECO:0000256" key="8">
    <source>
        <dbReference type="ARBA" id="ARBA00023136"/>
    </source>
</evidence>
<dbReference type="PANTHER" id="PTHR43297">
    <property type="entry name" value="OLIGOPEPTIDE TRANSPORT ATP-BINDING PROTEIN APPD"/>
    <property type="match status" value="1"/>
</dbReference>
<dbReference type="NCBIfam" id="TIGR01727">
    <property type="entry name" value="oligo_HPY"/>
    <property type="match status" value="1"/>
</dbReference>
<dbReference type="GO" id="GO:0015833">
    <property type="term" value="P:peptide transport"/>
    <property type="evidence" value="ECO:0007669"/>
    <property type="project" value="InterPro"/>
</dbReference>
<feature type="domain" description="ABC transporter" evidence="9">
    <location>
        <begin position="4"/>
        <end position="253"/>
    </location>
</feature>
<comment type="caution">
    <text evidence="10">The sequence shown here is derived from an EMBL/GenBank/DDBJ whole genome shotgun (WGS) entry which is preliminary data.</text>
</comment>
<evidence type="ECO:0000313" key="11">
    <source>
        <dbReference type="Proteomes" id="UP000269499"/>
    </source>
</evidence>
<evidence type="ECO:0000256" key="5">
    <source>
        <dbReference type="ARBA" id="ARBA00022741"/>
    </source>
</evidence>
<dbReference type="Proteomes" id="UP000269499">
    <property type="component" value="Unassembled WGS sequence"/>
</dbReference>
<evidence type="ECO:0000256" key="2">
    <source>
        <dbReference type="ARBA" id="ARBA00022448"/>
    </source>
</evidence>
<keyword evidence="4" id="KW-0997">Cell inner membrane</keyword>
<keyword evidence="3" id="KW-1003">Cell membrane</keyword>
<dbReference type="InterPro" id="IPR003593">
    <property type="entry name" value="AAA+_ATPase"/>
</dbReference>
<keyword evidence="8" id="KW-0472">Membrane</keyword>
<dbReference type="InterPro" id="IPR003439">
    <property type="entry name" value="ABC_transporter-like_ATP-bd"/>
</dbReference>
<dbReference type="GO" id="GO:0016887">
    <property type="term" value="F:ATP hydrolysis activity"/>
    <property type="evidence" value="ECO:0007669"/>
    <property type="project" value="InterPro"/>
</dbReference>
<evidence type="ECO:0000313" key="10">
    <source>
        <dbReference type="EMBL" id="RLE54038.1"/>
    </source>
</evidence>